<dbReference type="EMBL" id="WJQU01003139">
    <property type="protein sequence ID" value="KAJ6627321.1"/>
    <property type="molecule type" value="Genomic_DNA"/>
</dbReference>
<evidence type="ECO:0000256" key="1">
    <source>
        <dbReference type="ARBA" id="ARBA00022729"/>
    </source>
</evidence>
<dbReference type="AlphaFoldDB" id="A0A9Q0RUD5"/>
<protein>
    <submittedName>
        <fullName evidence="2">Uncharacterized protein</fullName>
    </submittedName>
</protein>
<comment type="caution">
    <text evidence="2">The sequence shown here is derived from an EMBL/GenBank/DDBJ whole genome shotgun (WGS) entry which is preliminary data.</text>
</comment>
<dbReference type="OrthoDB" id="8249724at2759"/>
<dbReference type="InterPro" id="IPR017853">
    <property type="entry name" value="GH"/>
</dbReference>
<proteinExistence type="predicted"/>
<evidence type="ECO:0000313" key="2">
    <source>
        <dbReference type="EMBL" id="KAJ6627321.1"/>
    </source>
</evidence>
<keyword evidence="1" id="KW-0732">Signal</keyword>
<reference evidence="2" key="1">
    <citation type="submission" date="2022-07" db="EMBL/GenBank/DDBJ databases">
        <authorList>
            <person name="Trinca V."/>
            <person name="Uliana J.V.C."/>
            <person name="Torres T.T."/>
            <person name="Ward R.J."/>
            <person name="Monesi N."/>
        </authorList>
    </citation>
    <scope>NUCLEOTIDE SEQUENCE</scope>
    <source>
        <strain evidence="2">HSMRA1968</strain>
        <tissue evidence="2">Whole embryos</tissue>
    </source>
</reference>
<organism evidence="2 3">
    <name type="scientific">Pseudolycoriella hygida</name>
    <dbReference type="NCBI Taxonomy" id="35572"/>
    <lineage>
        <taxon>Eukaryota</taxon>
        <taxon>Metazoa</taxon>
        <taxon>Ecdysozoa</taxon>
        <taxon>Arthropoda</taxon>
        <taxon>Hexapoda</taxon>
        <taxon>Insecta</taxon>
        <taxon>Pterygota</taxon>
        <taxon>Neoptera</taxon>
        <taxon>Endopterygota</taxon>
        <taxon>Diptera</taxon>
        <taxon>Nematocera</taxon>
        <taxon>Sciaroidea</taxon>
        <taxon>Sciaridae</taxon>
        <taxon>Pseudolycoriella</taxon>
    </lineage>
</organism>
<keyword evidence="3" id="KW-1185">Reference proteome</keyword>
<accession>A0A9Q0RUD5</accession>
<sequence length="192" mass="22352">MKNDFYQLLPAYETAYLYFIRNITEIMKKDFNIEIEKVSPVNEPENVFAPWDHTFMSPLQLCRIIKSYNDSLISVCPENSWISVTNAYYNILGCNQPCHIKATHSYALNTDLTSSNFKLAYYDLSRYYYRGTSGPLWMTEVCSTFLDSDTNEMNEALDFATNIVNFVGATCVQRYYFYYAYTNGHSGESLIW</sequence>
<feature type="non-terminal residue" evidence="2">
    <location>
        <position position="192"/>
    </location>
</feature>
<dbReference type="SUPFAM" id="SSF51445">
    <property type="entry name" value="(Trans)glycosidases"/>
    <property type="match status" value="1"/>
</dbReference>
<gene>
    <name evidence="2" type="ORF">Bhyg_16539</name>
</gene>
<evidence type="ECO:0000313" key="3">
    <source>
        <dbReference type="Proteomes" id="UP001151699"/>
    </source>
</evidence>
<dbReference type="Gene3D" id="3.20.20.80">
    <property type="entry name" value="Glycosidases"/>
    <property type="match status" value="1"/>
</dbReference>
<dbReference type="Proteomes" id="UP001151699">
    <property type="component" value="Unassembled WGS sequence"/>
</dbReference>
<name>A0A9Q0RUD5_9DIPT</name>